<accession>A0A0K2VLJ0</accession>
<proteinExistence type="predicted"/>
<reference evidence="1" key="1">
    <citation type="submission" date="2014-05" db="EMBL/GenBank/DDBJ databases">
        <authorList>
            <person name="Chronopoulou M."/>
        </authorList>
    </citation>
    <scope>NUCLEOTIDE SEQUENCE</scope>
    <source>
        <tissue evidence="1">Whole organism</tissue>
    </source>
</reference>
<protein>
    <submittedName>
        <fullName evidence="1">Uncharacterized protein</fullName>
    </submittedName>
</protein>
<organism evidence="1">
    <name type="scientific">Lepeophtheirus salmonis</name>
    <name type="common">Salmon louse</name>
    <name type="synonym">Caligus salmonis</name>
    <dbReference type="NCBI Taxonomy" id="72036"/>
    <lineage>
        <taxon>Eukaryota</taxon>
        <taxon>Metazoa</taxon>
        <taxon>Ecdysozoa</taxon>
        <taxon>Arthropoda</taxon>
        <taxon>Crustacea</taxon>
        <taxon>Multicrustacea</taxon>
        <taxon>Hexanauplia</taxon>
        <taxon>Copepoda</taxon>
        <taxon>Siphonostomatoida</taxon>
        <taxon>Caligidae</taxon>
        <taxon>Lepeophtheirus</taxon>
    </lineage>
</organism>
<name>A0A0K2VLJ0_LEPSM</name>
<dbReference type="EMBL" id="HACA01033848">
    <property type="protein sequence ID" value="CDW51210.1"/>
    <property type="molecule type" value="Transcribed_RNA"/>
</dbReference>
<evidence type="ECO:0000313" key="1">
    <source>
        <dbReference type="EMBL" id="CDW51210.1"/>
    </source>
</evidence>
<sequence length="12" mass="1640">MWKEQHYDNNKF</sequence>